<evidence type="ECO:0000313" key="1">
    <source>
        <dbReference type="EMBL" id="KAG8649204.1"/>
    </source>
</evidence>
<sequence>MAANNNFTLSLRSILEKDKLKENRTNFVDWFRNLRIILKQEKKTYVLEAILEPPPADATNAVKDKHKKHVDDSMTLDTFQQQARQDKYETTIALHDCKMAEGESVSAHVLKMKGYIDHLLGLAIL</sequence>
<proteinExistence type="predicted"/>
<keyword evidence="2" id="KW-1185">Reference proteome</keyword>
<gene>
    <name evidence="1" type="ORF">MANES_08G076274v8</name>
</gene>
<dbReference type="EMBL" id="CM004394">
    <property type="protein sequence ID" value="KAG8649204.1"/>
    <property type="molecule type" value="Genomic_DNA"/>
</dbReference>
<name>A0ACB7H8X7_MANES</name>
<dbReference type="Proteomes" id="UP000091857">
    <property type="component" value="Chromosome 8"/>
</dbReference>
<comment type="caution">
    <text evidence="1">The sequence shown here is derived from an EMBL/GenBank/DDBJ whole genome shotgun (WGS) entry which is preliminary data.</text>
</comment>
<reference evidence="2" key="1">
    <citation type="journal article" date="2016" name="Nat. Biotechnol.">
        <title>Sequencing wild and cultivated cassava and related species reveals extensive interspecific hybridization and genetic diversity.</title>
        <authorList>
            <person name="Bredeson J.V."/>
            <person name="Lyons J.B."/>
            <person name="Prochnik S.E."/>
            <person name="Wu G.A."/>
            <person name="Ha C.M."/>
            <person name="Edsinger-Gonzales E."/>
            <person name="Grimwood J."/>
            <person name="Schmutz J."/>
            <person name="Rabbi I.Y."/>
            <person name="Egesi C."/>
            <person name="Nauluvula P."/>
            <person name="Lebot V."/>
            <person name="Ndunguru J."/>
            <person name="Mkamilo G."/>
            <person name="Bart R.S."/>
            <person name="Setter T.L."/>
            <person name="Gleadow R.M."/>
            <person name="Kulakow P."/>
            <person name="Ferguson M.E."/>
            <person name="Rounsley S."/>
            <person name="Rokhsar D.S."/>
        </authorList>
    </citation>
    <scope>NUCLEOTIDE SEQUENCE [LARGE SCALE GENOMIC DNA]</scope>
    <source>
        <strain evidence="2">cv. AM560-2</strain>
    </source>
</reference>
<protein>
    <submittedName>
        <fullName evidence="1">Uncharacterized protein</fullName>
    </submittedName>
</protein>
<evidence type="ECO:0000313" key="2">
    <source>
        <dbReference type="Proteomes" id="UP000091857"/>
    </source>
</evidence>
<accession>A0ACB7H8X7</accession>
<organism evidence="1 2">
    <name type="scientific">Manihot esculenta</name>
    <name type="common">Cassava</name>
    <name type="synonym">Jatropha manihot</name>
    <dbReference type="NCBI Taxonomy" id="3983"/>
    <lineage>
        <taxon>Eukaryota</taxon>
        <taxon>Viridiplantae</taxon>
        <taxon>Streptophyta</taxon>
        <taxon>Embryophyta</taxon>
        <taxon>Tracheophyta</taxon>
        <taxon>Spermatophyta</taxon>
        <taxon>Magnoliopsida</taxon>
        <taxon>eudicotyledons</taxon>
        <taxon>Gunneridae</taxon>
        <taxon>Pentapetalae</taxon>
        <taxon>rosids</taxon>
        <taxon>fabids</taxon>
        <taxon>Malpighiales</taxon>
        <taxon>Euphorbiaceae</taxon>
        <taxon>Crotonoideae</taxon>
        <taxon>Manihoteae</taxon>
        <taxon>Manihot</taxon>
    </lineage>
</organism>